<dbReference type="InterPro" id="IPR001516">
    <property type="entry name" value="Proton_antipo_N"/>
</dbReference>
<evidence type="ECO:0000256" key="6">
    <source>
        <dbReference type="ARBA" id="ARBA00022989"/>
    </source>
</evidence>
<keyword evidence="6" id="KW-1133">Transmembrane helix</keyword>
<dbReference type="InterPro" id="IPR050616">
    <property type="entry name" value="CPA3_Na-H_Antiporter_A"/>
</dbReference>
<gene>
    <name evidence="15" type="ORF">G3M56_003015</name>
</gene>
<keyword evidence="4" id="KW-1003">Cell membrane</keyword>
<dbReference type="PANTHER" id="PTHR43373">
    <property type="entry name" value="NA(+)/H(+) ANTIPORTER SUBUNIT"/>
    <property type="match status" value="1"/>
</dbReference>
<dbReference type="GO" id="GO:0015297">
    <property type="term" value="F:antiporter activity"/>
    <property type="evidence" value="ECO:0007669"/>
    <property type="project" value="UniProtKB-KW"/>
</dbReference>
<keyword evidence="2" id="KW-0813">Transport</keyword>
<evidence type="ECO:0000256" key="5">
    <source>
        <dbReference type="ARBA" id="ARBA00022692"/>
    </source>
</evidence>
<dbReference type="Pfam" id="PF04039">
    <property type="entry name" value="MnhB"/>
    <property type="match status" value="1"/>
</dbReference>
<evidence type="ECO:0000256" key="7">
    <source>
        <dbReference type="ARBA" id="ARBA00023065"/>
    </source>
</evidence>
<evidence type="ECO:0000259" key="13">
    <source>
        <dbReference type="Pfam" id="PF13244"/>
    </source>
</evidence>
<evidence type="ECO:0000256" key="4">
    <source>
        <dbReference type="ARBA" id="ARBA00022475"/>
    </source>
</evidence>
<accession>A0A6B3L987</accession>
<evidence type="ECO:0000256" key="9">
    <source>
        <dbReference type="RuleBase" id="RU000320"/>
    </source>
</evidence>
<dbReference type="InterPro" id="IPR046806">
    <property type="entry name" value="MrpA_C/MbhE"/>
</dbReference>
<evidence type="ECO:0000313" key="16">
    <source>
        <dbReference type="Proteomes" id="UP000475117"/>
    </source>
</evidence>
<dbReference type="GO" id="GO:0006811">
    <property type="term" value="P:monoatomic ion transport"/>
    <property type="evidence" value="ECO:0007669"/>
    <property type="project" value="UniProtKB-KW"/>
</dbReference>
<keyword evidence="16" id="KW-1185">Reference proteome</keyword>
<feature type="domain" description="MrpA C-terminal/MbhD" evidence="13">
    <location>
        <begin position="598"/>
        <end position="658"/>
    </location>
</feature>
<feature type="domain" description="NADH-Ubiquinone oxidoreductase (complex I) chain 5 N-terminal" evidence="11">
    <location>
        <begin position="66"/>
        <end position="106"/>
    </location>
</feature>
<dbReference type="Pfam" id="PF13244">
    <property type="entry name" value="MbhD"/>
    <property type="match status" value="1"/>
</dbReference>
<evidence type="ECO:0000256" key="2">
    <source>
        <dbReference type="ARBA" id="ARBA00022448"/>
    </source>
</evidence>
<dbReference type="GO" id="GO:0005886">
    <property type="term" value="C:plasma membrane"/>
    <property type="evidence" value="ECO:0007669"/>
    <property type="project" value="UniProtKB-SubCell"/>
</dbReference>
<reference evidence="15 16" key="1">
    <citation type="submission" date="2020-12" db="EMBL/GenBank/DDBJ databases">
        <title>Sulforoseuscoccus oceanibium gen. nov., sp. nov., a representative of the phylum Verrucomicrobia with special cytoplasmic membrane, and proposal of Sulforoseuscoccusaceae fam. nov.</title>
        <authorList>
            <person name="Xi F."/>
        </authorList>
    </citation>
    <scope>NUCLEOTIDE SEQUENCE [LARGE SCALE GENOMIC DNA]</scope>
    <source>
        <strain evidence="15 16">T37</strain>
    </source>
</reference>
<comment type="subcellular location">
    <subcellularLocation>
        <location evidence="1">Cell membrane</location>
        <topology evidence="1">Multi-pass membrane protein</topology>
    </subcellularLocation>
    <subcellularLocation>
        <location evidence="9">Membrane</location>
        <topology evidence="9">Multi-pass membrane protein</topology>
    </subcellularLocation>
</comment>
<dbReference type="Pfam" id="PF00662">
    <property type="entry name" value="Proton_antipo_N"/>
    <property type="match status" value="1"/>
</dbReference>
<protein>
    <submittedName>
        <fullName evidence="15">DUF4040 domain-containing protein</fullName>
    </submittedName>
</protein>
<dbReference type="Proteomes" id="UP000475117">
    <property type="component" value="Chromosome"/>
</dbReference>
<dbReference type="InterPro" id="IPR001750">
    <property type="entry name" value="ND/Mrp_TM"/>
</dbReference>
<sequence length="898" mass="95469">MIDVFYWLAAPVLLALIIGFAPNLVKRAPLVFGGGIAAVFLTAAVSLLITVSQSGEQSLSLPWLPQLGMDIELRVTSFSAWFAALIFTLGASIHLYAAGYFKKHERLPFLLICLLLFTASMVGVVWSDNFYLLFLFWEATSLLSFLLVGFHHEKEDSRKKAAQGLLVTLFGGAAMLAGFVLVQIETGASTISALVDLPLVDSPTITAALVLVVLGALTKSAQFPFHFWLPNAMAGPTPVSAFLHSATMVKAGVYLLAVLAPFFVAHSWWSPLLIFCGLATVLGSVYRALREDDMKSILASTTLAALGFLTVLAGVGTPAALKAFVIFLTAHALYKAPLFLSAGNLEKQFGTRKLSGLHGAARRAPLTGTVIVISVLSLIGFPPLPGFLAKEYQLKALWSDSPGVAIAAAIAAAGMIFIGLRLLAPLLARDHVATRRQMAPAPLAIATALPAVWVLLLMAFHGWANHAFFGPAATALSGESSYGYSLWHGWTPALALGMGALATGAIATLLWGRKTDPNGTAPGSQIEALYYVVVEAIARGGKTCGKLLEKGALSSHLALMIFAIGALSLASIDVASWPDFDNFQTEHTVLFIFLAPALAAAAIIAAYTDRPLLILVSLGFVGLLIAFLFLWLSAPDLALTQLLAETLIIFLITGVLLKAKPVRRQGVPNFIRFAAGAGATLLVTLLILKAMAVEWDHPVSDYYLKHSKSDAFGANVVNVILVDFRALDTLGEIVVLAIAAMGVGVSLGAARRRAPLPDNVDSPWTSTACPVLITILVPTALWIFWRGHNAPGGGFIAALMLAASIGLALLVSRPGFTPDKMRRLSFRLLVSGLAVALLSALLPTTVGKPFFTGLWLHWGDLHLGTPLLFDLGVMLTVLGFALSYLRHFHINSPAPCKS</sequence>
<keyword evidence="7" id="KW-0406">Ion transport</keyword>
<dbReference type="RefSeq" id="WP_164363195.1">
    <property type="nucleotide sequence ID" value="NZ_CP066776.1"/>
</dbReference>
<dbReference type="AlphaFoldDB" id="A0A6B3L987"/>
<feature type="domain" description="Na+/H+ antiporter MnhB subunit-related protein" evidence="12">
    <location>
        <begin position="766"/>
        <end position="882"/>
    </location>
</feature>
<keyword evidence="5 9" id="KW-0812">Transmembrane</keyword>
<dbReference type="PANTHER" id="PTHR43373:SF1">
    <property type="entry name" value="NA(+)_H(+) ANTIPORTER SUBUNIT A"/>
    <property type="match status" value="1"/>
</dbReference>
<dbReference type="PRINTS" id="PR01434">
    <property type="entry name" value="NADHDHGNASE5"/>
</dbReference>
<evidence type="ECO:0000313" key="15">
    <source>
        <dbReference type="EMBL" id="QQL45574.1"/>
    </source>
</evidence>
<dbReference type="EMBL" id="CP066776">
    <property type="protein sequence ID" value="QQL45574.1"/>
    <property type="molecule type" value="Genomic_DNA"/>
</dbReference>
<evidence type="ECO:0000259" key="14">
    <source>
        <dbReference type="Pfam" id="PF20501"/>
    </source>
</evidence>
<proteinExistence type="predicted"/>
<evidence type="ECO:0000256" key="3">
    <source>
        <dbReference type="ARBA" id="ARBA00022449"/>
    </source>
</evidence>
<evidence type="ECO:0000259" key="12">
    <source>
        <dbReference type="Pfam" id="PF04039"/>
    </source>
</evidence>
<dbReference type="InterPro" id="IPR025383">
    <property type="entry name" value="MrpA_C/MbhD"/>
</dbReference>
<evidence type="ECO:0000259" key="10">
    <source>
        <dbReference type="Pfam" id="PF00361"/>
    </source>
</evidence>
<keyword evidence="8" id="KW-0472">Membrane</keyword>
<organism evidence="15 16">
    <name type="scientific">Sulfuriroseicoccus oceanibius</name>
    <dbReference type="NCBI Taxonomy" id="2707525"/>
    <lineage>
        <taxon>Bacteria</taxon>
        <taxon>Pseudomonadati</taxon>
        <taxon>Verrucomicrobiota</taxon>
        <taxon>Verrucomicrobiia</taxon>
        <taxon>Verrucomicrobiales</taxon>
        <taxon>Verrucomicrobiaceae</taxon>
        <taxon>Sulfuriroseicoccus</taxon>
    </lineage>
</organism>
<keyword evidence="3" id="KW-0050">Antiport</keyword>
<dbReference type="KEGG" id="soa:G3M56_003015"/>
<feature type="domain" description="MrpA C-terminal/MbhE" evidence="14">
    <location>
        <begin position="672"/>
        <end position="763"/>
    </location>
</feature>
<evidence type="ECO:0000256" key="1">
    <source>
        <dbReference type="ARBA" id="ARBA00004651"/>
    </source>
</evidence>
<evidence type="ECO:0000256" key="8">
    <source>
        <dbReference type="ARBA" id="ARBA00023136"/>
    </source>
</evidence>
<feature type="domain" description="NADH:quinone oxidoreductase/Mrp antiporter transmembrane" evidence="10">
    <location>
        <begin position="127"/>
        <end position="412"/>
    </location>
</feature>
<dbReference type="Pfam" id="PF00361">
    <property type="entry name" value="Proton_antipo_M"/>
    <property type="match status" value="1"/>
</dbReference>
<dbReference type="Pfam" id="PF20501">
    <property type="entry name" value="MbhE"/>
    <property type="match status" value="1"/>
</dbReference>
<evidence type="ECO:0000259" key="11">
    <source>
        <dbReference type="Pfam" id="PF00662"/>
    </source>
</evidence>
<dbReference type="InterPro" id="IPR007182">
    <property type="entry name" value="MnhB"/>
</dbReference>
<name>A0A6B3L987_9BACT</name>